<comment type="caution">
    <text evidence="2">The sequence shown here is derived from an EMBL/GenBank/DDBJ whole genome shotgun (WGS) entry which is preliminary data.</text>
</comment>
<dbReference type="Proteomes" id="UP000593562">
    <property type="component" value="Unassembled WGS sequence"/>
</dbReference>
<gene>
    <name evidence="2" type="ORF">HS088_TW11G00963</name>
</gene>
<dbReference type="InParanoid" id="A0A7J7D3I5"/>
<dbReference type="PANTHER" id="PTHR33670">
    <property type="entry name" value="SPLICING FACTOR, PROLINE- AND GLUTAMINE-RICH-LIKE"/>
    <property type="match status" value="1"/>
</dbReference>
<accession>A0A7J7D3I5</accession>
<keyword evidence="3" id="KW-1185">Reference proteome</keyword>
<dbReference type="PANTHER" id="PTHR33670:SF14">
    <property type="entry name" value="T20H2.15 PROTEIN"/>
    <property type="match status" value="1"/>
</dbReference>
<feature type="region of interest" description="Disordered" evidence="1">
    <location>
        <begin position="61"/>
        <end position="164"/>
    </location>
</feature>
<proteinExistence type="predicted"/>
<evidence type="ECO:0000313" key="2">
    <source>
        <dbReference type="EMBL" id="KAF5740883.1"/>
    </source>
</evidence>
<dbReference type="InterPro" id="IPR028322">
    <property type="entry name" value="PNRC-like_rgn"/>
</dbReference>
<evidence type="ECO:0000256" key="1">
    <source>
        <dbReference type="SAM" id="MobiDB-lite"/>
    </source>
</evidence>
<feature type="compositionally biased region" description="Basic and acidic residues" evidence="1">
    <location>
        <begin position="115"/>
        <end position="127"/>
    </location>
</feature>
<dbReference type="GO" id="GO:0016071">
    <property type="term" value="P:mRNA metabolic process"/>
    <property type="evidence" value="ECO:0007669"/>
    <property type="project" value="UniProtKB-ARBA"/>
</dbReference>
<dbReference type="AlphaFoldDB" id="A0A7J7D3I5"/>
<sequence length="200" mass="21960">MRGTQNTSSSAFISKHAEDVINGDGGLLFCPPPSLSYSYPPSTSFNNQSFHNYQKLMNQQQPPLLPMPISSRPNNNFVSSRGRSFSCPPNTRKTNKATRDHSLTPKKSKQQPPPNKREQKQDSKSDDESGVMVSVSPLGPDTNDLPKSEKFSGSVFTLSPPPSSLPLPKFSLRSKLSCNAEAAGIDNRATDSLRRILRLL</sequence>
<feature type="compositionally biased region" description="Polar residues" evidence="1">
    <location>
        <begin position="71"/>
        <end position="92"/>
    </location>
</feature>
<dbReference type="OrthoDB" id="1939477at2759"/>
<reference evidence="2 3" key="1">
    <citation type="journal article" date="2020" name="Nat. Commun.">
        <title>Genome of Tripterygium wilfordii and identification of cytochrome P450 involved in triptolide biosynthesis.</title>
        <authorList>
            <person name="Tu L."/>
            <person name="Su P."/>
            <person name="Zhang Z."/>
            <person name="Gao L."/>
            <person name="Wang J."/>
            <person name="Hu T."/>
            <person name="Zhou J."/>
            <person name="Zhang Y."/>
            <person name="Zhao Y."/>
            <person name="Liu Y."/>
            <person name="Song Y."/>
            <person name="Tong Y."/>
            <person name="Lu Y."/>
            <person name="Yang J."/>
            <person name="Xu C."/>
            <person name="Jia M."/>
            <person name="Peters R.J."/>
            <person name="Huang L."/>
            <person name="Gao W."/>
        </authorList>
    </citation>
    <scope>NUCLEOTIDE SEQUENCE [LARGE SCALE GENOMIC DNA]</scope>
    <source>
        <strain evidence="3">cv. XIE 37</strain>
        <tissue evidence="2">Leaf</tissue>
    </source>
</reference>
<name>A0A7J7D3I5_TRIWF</name>
<dbReference type="Pfam" id="PF15365">
    <property type="entry name" value="PNRC"/>
    <property type="match status" value="1"/>
</dbReference>
<evidence type="ECO:0000313" key="3">
    <source>
        <dbReference type="Proteomes" id="UP000593562"/>
    </source>
</evidence>
<protein>
    <submittedName>
        <fullName evidence="2">Uncharacterized protein</fullName>
    </submittedName>
</protein>
<organism evidence="2 3">
    <name type="scientific">Tripterygium wilfordii</name>
    <name type="common">Thunder God vine</name>
    <dbReference type="NCBI Taxonomy" id="458696"/>
    <lineage>
        <taxon>Eukaryota</taxon>
        <taxon>Viridiplantae</taxon>
        <taxon>Streptophyta</taxon>
        <taxon>Embryophyta</taxon>
        <taxon>Tracheophyta</taxon>
        <taxon>Spermatophyta</taxon>
        <taxon>Magnoliopsida</taxon>
        <taxon>eudicotyledons</taxon>
        <taxon>Gunneridae</taxon>
        <taxon>Pentapetalae</taxon>
        <taxon>rosids</taxon>
        <taxon>fabids</taxon>
        <taxon>Celastrales</taxon>
        <taxon>Celastraceae</taxon>
        <taxon>Tripterygium</taxon>
    </lineage>
</organism>
<dbReference type="EMBL" id="JAAARO010000011">
    <property type="protein sequence ID" value="KAF5740883.1"/>
    <property type="molecule type" value="Genomic_DNA"/>
</dbReference>